<dbReference type="EMBL" id="HBUE01081550">
    <property type="protein sequence ID" value="CAG6477718.1"/>
    <property type="molecule type" value="Transcribed_RNA"/>
</dbReference>
<proteinExistence type="predicted"/>
<sequence>MNGEVTRKLLIVQDVHVVVVVLFLLHIHEHDLAVVVRSLATVVAVLLIARYKLLRPKLMRLRRLVGVLSTGSTPWQMLLERRSTEEDVQALVARVDLLPVELLVKSEQTLLLEPTPALLAHKWLQHAVGRVVRHVLLAVLLGAVNVQVGLGGKHMGAGAAPMPRELDDAERLRLLDHFVLGLMQLVHRQLRRQLAIAQGKRIGPAQSGQ</sequence>
<keyword evidence="1" id="KW-1133">Transmembrane helix</keyword>
<evidence type="ECO:0000256" key="1">
    <source>
        <dbReference type="SAM" id="Phobius"/>
    </source>
</evidence>
<name>A0A8D8FPB7_CULPI</name>
<organism evidence="2">
    <name type="scientific">Culex pipiens</name>
    <name type="common">House mosquito</name>
    <dbReference type="NCBI Taxonomy" id="7175"/>
    <lineage>
        <taxon>Eukaryota</taxon>
        <taxon>Metazoa</taxon>
        <taxon>Ecdysozoa</taxon>
        <taxon>Arthropoda</taxon>
        <taxon>Hexapoda</taxon>
        <taxon>Insecta</taxon>
        <taxon>Pterygota</taxon>
        <taxon>Neoptera</taxon>
        <taxon>Endopterygota</taxon>
        <taxon>Diptera</taxon>
        <taxon>Nematocera</taxon>
        <taxon>Culicoidea</taxon>
        <taxon>Culicidae</taxon>
        <taxon>Culicinae</taxon>
        <taxon>Culicini</taxon>
        <taxon>Culex</taxon>
        <taxon>Culex</taxon>
    </lineage>
</organism>
<feature type="transmembrane region" description="Helical" evidence="1">
    <location>
        <begin position="34"/>
        <end position="53"/>
    </location>
</feature>
<protein>
    <submittedName>
        <fullName evidence="2">(northern house mosquito) hypothetical protein</fullName>
    </submittedName>
</protein>
<reference evidence="2" key="1">
    <citation type="submission" date="2021-05" db="EMBL/GenBank/DDBJ databases">
        <authorList>
            <person name="Alioto T."/>
            <person name="Alioto T."/>
            <person name="Gomez Garrido J."/>
        </authorList>
    </citation>
    <scope>NUCLEOTIDE SEQUENCE</scope>
</reference>
<keyword evidence="1" id="KW-0812">Transmembrane</keyword>
<feature type="transmembrane region" description="Helical" evidence="1">
    <location>
        <begin position="9"/>
        <end position="28"/>
    </location>
</feature>
<dbReference type="AlphaFoldDB" id="A0A8D8FPB7"/>
<keyword evidence="1" id="KW-0472">Membrane</keyword>
<evidence type="ECO:0000313" key="2">
    <source>
        <dbReference type="EMBL" id="CAG6477718.1"/>
    </source>
</evidence>
<accession>A0A8D8FPB7</accession>